<dbReference type="EMBL" id="SJPN01000005">
    <property type="protein sequence ID" value="TWU01120.1"/>
    <property type="molecule type" value="Genomic_DNA"/>
</dbReference>
<name>A0A5C6AN73_9BACT</name>
<keyword evidence="2" id="KW-1185">Reference proteome</keyword>
<proteinExistence type="predicted"/>
<comment type="caution">
    <text evidence="1">The sequence shown here is derived from an EMBL/GenBank/DDBJ whole genome shotgun (WGS) entry which is preliminary data.</text>
</comment>
<reference evidence="1 2" key="1">
    <citation type="submission" date="2019-02" db="EMBL/GenBank/DDBJ databases">
        <title>Deep-cultivation of Planctomycetes and their phenomic and genomic characterization uncovers novel biology.</title>
        <authorList>
            <person name="Wiegand S."/>
            <person name="Jogler M."/>
            <person name="Boedeker C."/>
            <person name="Pinto D."/>
            <person name="Vollmers J."/>
            <person name="Rivas-Marin E."/>
            <person name="Kohn T."/>
            <person name="Peeters S.H."/>
            <person name="Heuer A."/>
            <person name="Rast P."/>
            <person name="Oberbeckmann S."/>
            <person name="Bunk B."/>
            <person name="Jeske O."/>
            <person name="Meyerdierks A."/>
            <person name="Storesund J.E."/>
            <person name="Kallscheuer N."/>
            <person name="Luecker S."/>
            <person name="Lage O.M."/>
            <person name="Pohl T."/>
            <person name="Merkel B.J."/>
            <person name="Hornburger P."/>
            <person name="Mueller R.-W."/>
            <person name="Bruemmer F."/>
            <person name="Labrenz M."/>
            <person name="Spormann A.M."/>
            <person name="Op Den Camp H."/>
            <person name="Overmann J."/>
            <person name="Amann R."/>
            <person name="Jetten M.S.M."/>
            <person name="Mascher T."/>
            <person name="Medema M.H."/>
            <person name="Devos D.P."/>
            <person name="Kaster A.-K."/>
            <person name="Ovreas L."/>
            <person name="Rohde M."/>
            <person name="Galperin M.Y."/>
            <person name="Jogler C."/>
        </authorList>
    </citation>
    <scope>NUCLEOTIDE SEQUENCE [LARGE SCALE GENOMIC DNA]</scope>
    <source>
        <strain evidence="1 2">Pla52n</strain>
    </source>
</reference>
<organism evidence="1 2">
    <name type="scientific">Stieleria varia</name>
    <dbReference type="NCBI Taxonomy" id="2528005"/>
    <lineage>
        <taxon>Bacteria</taxon>
        <taxon>Pseudomonadati</taxon>
        <taxon>Planctomycetota</taxon>
        <taxon>Planctomycetia</taxon>
        <taxon>Pirellulales</taxon>
        <taxon>Pirellulaceae</taxon>
        <taxon>Stieleria</taxon>
    </lineage>
</organism>
<dbReference type="Proteomes" id="UP000320176">
    <property type="component" value="Unassembled WGS sequence"/>
</dbReference>
<sequence>MQIVFHNPTRKRGNYRVSLAYVSGYESSGLVHHPVLILGLAVSALATVASRKPWLTPKRLIYRTHVLRLDDALAALAHRYNATRQSQ</sequence>
<dbReference type="AlphaFoldDB" id="A0A5C6AN73"/>
<protein>
    <submittedName>
        <fullName evidence="1">Uncharacterized protein</fullName>
    </submittedName>
</protein>
<gene>
    <name evidence="1" type="ORF">Pla52n_44920</name>
</gene>
<accession>A0A5C6AN73</accession>
<evidence type="ECO:0000313" key="1">
    <source>
        <dbReference type="EMBL" id="TWU01120.1"/>
    </source>
</evidence>
<evidence type="ECO:0000313" key="2">
    <source>
        <dbReference type="Proteomes" id="UP000320176"/>
    </source>
</evidence>